<protein>
    <submittedName>
        <fullName evidence="1">Uncharacterized protein</fullName>
    </submittedName>
</protein>
<dbReference type="OrthoDB" id="4508185at2759"/>
<dbReference type="Proteomes" id="UP000799767">
    <property type="component" value="Unassembled WGS sequence"/>
</dbReference>
<sequence length="133" mass="14189">MDALSTAALPSYTPHRIPNLSHRKIMSLRNARNSTTMTVTLSGSINAGNMNNTLFPAPNCSASASYSNRHCLRFKSVFSSLICRLSPIALDISMLSRAYINPATCGECAACSSAASPIIFSFCYSAFLSPSSP</sequence>
<proteinExistence type="predicted"/>
<gene>
    <name evidence="1" type="ORF">BDY17DRAFT_298113</name>
</gene>
<dbReference type="AlphaFoldDB" id="A0A6A6PRC6"/>
<evidence type="ECO:0000313" key="1">
    <source>
        <dbReference type="EMBL" id="KAF2482204.1"/>
    </source>
</evidence>
<reference evidence="1" key="1">
    <citation type="journal article" date="2020" name="Stud. Mycol.">
        <title>101 Dothideomycetes genomes: a test case for predicting lifestyles and emergence of pathogens.</title>
        <authorList>
            <person name="Haridas S."/>
            <person name="Albert R."/>
            <person name="Binder M."/>
            <person name="Bloem J."/>
            <person name="Labutti K."/>
            <person name="Salamov A."/>
            <person name="Andreopoulos B."/>
            <person name="Baker S."/>
            <person name="Barry K."/>
            <person name="Bills G."/>
            <person name="Bluhm B."/>
            <person name="Cannon C."/>
            <person name="Castanera R."/>
            <person name="Culley D."/>
            <person name="Daum C."/>
            <person name="Ezra D."/>
            <person name="Gonzalez J."/>
            <person name="Henrissat B."/>
            <person name="Kuo A."/>
            <person name="Liang C."/>
            <person name="Lipzen A."/>
            <person name="Lutzoni F."/>
            <person name="Magnuson J."/>
            <person name="Mondo S."/>
            <person name="Nolan M."/>
            <person name="Ohm R."/>
            <person name="Pangilinan J."/>
            <person name="Park H.-J."/>
            <person name="Ramirez L."/>
            <person name="Alfaro M."/>
            <person name="Sun H."/>
            <person name="Tritt A."/>
            <person name="Yoshinaga Y."/>
            <person name="Zwiers L.-H."/>
            <person name="Turgeon B."/>
            <person name="Goodwin S."/>
            <person name="Spatafora J."/>
            <person name="Crous P."/>
            <person name="Grigoriev I."/>
        </authorList>
    </citation>
    <scope>NUCLEOTIDE SEQUENCE</scope>
    <source>
        <strain evidence="1">CBS 113389</strain>
    </source>
</reference>
<dbReference type="EMBL" id="MU001636">
    <property type="protein sequence ID" value="KAF2482204.1"/>
    <property type="molecule type" value="Genomic_DNA"/>
</dbReference>
<keyword evidence="2" id="KW-1185">Reference proteome</keyword>
<name>A0A6A6PRC6_9PEZI</name>
<dbReference type="RefSeq" id="XP_033588774.1">
    <property type="nucleotide sequence ID" value="XM_033733689.1"/>
</dbReference>
<accession>A0A6A6PRC6</accession>
<evidence type="ECO:0000313" key="2">
    <source>
        <dbReference type="Proteomes" id="UP000799767"/>
    </source>
</evidence>
<dbReference type="GeneID" id="54474691"/>
<organism evidence="1 2">
    <name type="scientific">Neohortaea acidophila</name>
    <dbReference type="NCBI Taxonomy" id="245834"/>
    <lineage>
        <taxon>Eukaryota</taxon>
        <taxon>Fungi</taxon>
        <taxon>Dikarya</taxon>
        <taxon>Ascomycota</taxon>
        <taxon>Pezizomycotina</taxon>
        <taxon>Dothideomycetes</taxon>
        <taxon>Dothideomycetidae</taxon>
        <taxon>Mycosphaerellales</taxon>
        <taxon>Teratosphaeriaceae</taxon>
        <taxon>Neohortaea</taxon>
    </lineage>
</organism>